<keyword evidence="2" id="KW-0479">Metal-binding</keyword>
<dbReference type="PANTHER" id="PTHR11271:SF6">
    <property type="entry name" value="GUANINE DEAMINASE"/>
    <property type="match status" value="1"/>
</dbReference>
<gene>
    <name evidence="6" type="ORF">PR048_007503</name>
</gene>
<dbReference type="EMBL" id="JARBHB010000003">
    <property type="protein sequence ID" value="KAJ8888018.1"/>
    <property type="molecule type" value="Genomic_DNA"/>
</dbReference>
<accession>A0ABQ9HUF4</accession>
<name>A0ABQ9HUF4_9NEOP</name>
<comment type="cofactor">
    <cofactor evidence="1">
        <name>Zn(2+)</name>
        <dbReference type="ChEBI" id="CHEBI:29105"/>
    </cofactor>
</comment>
<reference evidence="6 7" key="1">
    <citation type="submission" date="2023-02" db="EMBL/GenBank/DDBJ databases">
        <title>LHISI_Scaffold_Assembly.</title>
        <authorList>
            <person name="Stuart O.P."/>
            <person name="Cleave R."/>
            <person name="Magrath M.J.L."/>
            <person name="Mikheyev A.S."/>
        </authorList>
    </citation>
    <scope>NUCLEOTIDE SEQUENCE [LARGE SCALE GENOMIC DNA]</scope>
    <source>
        <strain evidence="6">Daus_M_001</strain>
        <tissue evidence="6">Leg muscle</tissue>
    </source>
</reference>
<dbReference type="Pfam" id="PF01979">
    <property type="entry name" value="Amidohydro_1"/>
    <property type="match status" value="1"/>
</dbReference>
<evidence type="ECO:0000313" key="7">
    <source>
        <dbReference type="Proteomes" id="UP001159363"/>
    </source>
</evidence>
<organism evidence="6 7">
    <name type="scientific">Dryococelus australis</name>
    <dbReference type="NCBI Taxonomy" id="614101"/>
    <lineage>
        <taxon>Eukaryota</taxon>
        <taxon>Metazoa</taxon>
        <taxon>Ecdysozoa</taxon>
        <taxon>Arthropoda</taxon>
        <taxon>Hexapoda</taxon>
        <taxon>Insecta</taxon>
        <taxon>Pterygota</taxon>
        <taxon>Neoptera</taxon>
        <taxon>Polyneoptera</taxon>
        <taxon>Phasmatodea</taxon>
        <taxon>Verophasmatodea</taxon>
        <taxon>Anareolatae</taxon>
        <taxon>Phasmatidae</taxon>
        <taxon>Eurycanthinae</taxon>
        <taxon>Dryococelus</taxon>
    </lineage>
</organism>
<dbReference type="SUPFAM" id="SSF51556">
    <property type="entry name" value="Metallo-dependent hydrolases"/>
    <property type="match status" value="2"/>
</dbReference>
<keyword evidence="3" id="KW-0378">Hydrolase</keyword>
<dbReference type="InterPro" id="IPR051607">
    <property type="entry name" value="Metallo-dep_hydrolases"/>
</dbReference>
<keyword evidence="7" id="KW-1185">Reference proteome</keyword>
<protein>
    <recommendedName>
        <fullName evidence="5">Amidohydrolase-related domain-containing protein</fullName>
    </recommendedName>
</protein>
<evidence type="ECO:0000256" key="2">
    <source>
        <dbReference type="ARBA" id="ARBA00022723"/>
    </source>
</evidence>
<dbReference type="PANTHER" id="PTHR11271">
    <property type="entry name" value="GUANINE DEAMINASE"/>
    <property type="match status" value="1"/>
</dbReference>
<sequence>MASCCRALMAKKGKKRPYATVSSCVCVAQKCTLAYGTTTACYFATIHERSTLALAETVRELGQRAVVGKVNMDQNCPAYLRETTQQSVHDTARFIHAIKAMKCDRVQAAITPRFAITCSMELMKGLADLAEQHGTLIQVCTLQLAYYLIAAGVRCNPHSREACFEPPREMTAQFDSAQEGGATLVEAIRRQRAPKTTPGTGEYMSLHRCKMAIGFQQLALHHIITSVAIHCPLMVRKVLFFQTHISENQEEVKCVLELFPDAKNYTDVYLSTGLLNSKIYRTLYKLQNVYCLPMGKISLSAPEDLYFSPAEPPKLCIEIIQSTKAHCWMAPLVRMQYAALDAAPAITPLHTLPRVSQEEYKYWGPTIGTPVCPGPSPHSWCRRFLHLPSLNM</sequence>
<evidence type="ECO:0000259" key="5">
    <source>
        <dbReference type="Pfam" id="PF01979"/>
    </source>
</evidence>
<evidence type="ECO:0000256" key="4">
    <source>
        <dbReference type="ARBA" id="ARBA00022833"/>
    </source>
</evidence>
<dbReference type="InterPro" id="IPR032466">
    <property type="entry name" value="Metal_Hydrolase"/>
</dbReference>
<evidence type="ECO:0000313" key="6">
    <source>
        <dbReference type="EMBL" id="KAJ8888018.1"/>
    </source>
</evidence>
<feature type="domain" description="Amidohydrolase-related" evidence="5">
    <location>
        <begin position="30"/>
        <end position="143"/>
    </location>
</feature>
<keyword evidence="4" id="KW-0862">Zinc</keyword>
<dbReference type="Proteomes" id="UP001159363">
    <property type="component" value="Chromosome 3"/>
</dbReference>
<comment type="caution">
    <text evidence="6">The sequence shown here is derived from an EMBL/GenBank/DDBJ whole genome shotgun (WGS) entry which is preliminary data.</text>
</comment>
<evidence type="ECO:0000256" key="3">
    <source>
        <dbReference type="ARBA" id="ARBA00022801"/>
    </source>
</evidence>
<evidence type="ECO:0000256" key="1">
    <source>
        <dbReference type="ARBA" id="ARBA00001947"/>
    </source>
</evidence>
<dbReference type="InterPro" id="IPR006680">
    <property type="entry name" value="Amidohydro-rel"/>
</dbReference>
<dbReference type="Gene3D" id="3.20.20.140">
    <property type="entry name" value="Metal-dependent hydrolases"/>
    <property type="match status" value="2"/>
</dbReference>
<proteinExistence type="predicted"/>